<sequence length="461" mass="51094">MEFNNELTQRTGVVGAGDEGTTSRPSDGGHSIYVTASSTKMDTVVFMHKWSISQFSVQQELSNAGEFLESNTFGSTNGEYKFRLKLFPSGKDEECRGYLSLFLQIIKCPSPKLRFRVNFYIDATDGPRGCALNKNVVTINRGGIVTASKFFSTETLKSRLSRFLPDDVLTVGVELTVYGEQSSCEIEPDEDSYVSADGTVHAPRSTCSFGDDSPNFVAPFGRDLGQLLDSSDFSDFALQVGRRTFRCHKAILSARSPFFQAMFRNQSNQENVAGEATLEDVTPEAVSAILEYIYKDSCSDLANHPMEIMAAADRGGLFVATLEDVTPEAVSAILEYIYKDSCSDLANHPMEIMAAADRFCLDRLKLQCQEVLVRDMTVANVCERLRAADLYGAPKLKKKALSIFQRNRQAILESREWNDLETDCPSLAASVLKQLMTYPEALHRTSSVHDTATPVKRPRIV</sequence>
<dbReference type="PROSITE" id="PS50144">
    <property type="entry name" value="MATH"/>
    <property type="match status" value="1"/>
</dbReference>
<feature type="domain" description="MATH" evidence="3">
    <location>
        <begin position="45"/>
        <end position="175"/>
    </location>
</feature>
<dbReference type="InterPro" id="IPR008974">
    <property type="entry name" value="TRAF-like"/>
</dbReference>
<dbReference type="Gene3D" id="1.25.40.420">
    <property type="match status" value="1"/>
</dbReference>
<organism evidence="4 5">
    <name type="scientific">Ascaris lumbricoides</name>
    <name type="common">Giant roundworm</name>
    <dbReference type="NCBI Taxonomy" id="6252"/>
    <lineage>
        <taxon>Eukaryota</taxon>
        <taxon>Metazoa</taxon>
        <taxon>Ecdysozoa</taxon>
        <taxon>Nematoda</taxon>
        <taxon>Chromadorea</taxon>
        <taxon>Rhabditida</taxon>
        <taxon>Spirurina</taxon>
        <taxon>Ascaridomorpha</taxon>
        <taxon>Ascaridoidea</taxon>
        <taxon>Ascarididae</taxon>
        <taxon>Ascaris</taxon>
    </lineage>
</organism>
<accession>A0A0M3ICW8</accession>
<dbReference type="InterPro" id="IPR011333">
    <property type="entry name" value="SKP1/BTB/POZ_sf"/>
</dbReference>
<evidence type="ECO:0000259" key="2">
    <source>
        <dbReference type="PROSITE" id="PS50097"/>
    </source>
</evidence>
<dbReference type="InterPro" id="IPR002083">
    <property type="entry name" value="MATH/TRAF_dom"/>
</dbReference>
<dbReference type="InterPro" id="IPR000210">
    <property type="entry name" value="BTB/POZ_dom"/>
</dbReference>
<proteinExistence type="predicted"/>
<dbReference type="SMART" id="SM00225">
    <property type="entry name" value="BTB"/>
    <property type="match status" value="1"/>
</dbReference>
<dbReference type="PROSITE" id="PS50097">
    <property type="entry name" value="BTB"/>
    <property type="match status" value="1"/>
</dbReference>
<evidence type="ECO:0000256" key="1">
    <source>
        <dbReference type="SAM" id="MobiDB-lite"/>
    </source>
</evidence>
<dbReference type="PANTHER" id="PTHR24413">
    <property type="entry name" value="SPECKLE-TYPE POZ PROTEIN"/>
    <property type="match status" value="1"/>
</dbReference>
<dbReference type="SUPFAM" id="SSF49599">
    <property type="entry name" value="TRAF domain-like"/>
    <property type="match status" value="1"/>
</dbReference>
<feature type="region of interest" description="Disordered" evidence="1">
    <location>
        <begin position="1"/>
        <end position="31"/>
    </location>
</feature>
<feature type="domain" description="BTB" evidence="2">
    <location>
        <begin position="234"/>
        <end position="294"/>
    </location>
</feature>
<dbReference type="Proteomes" id="UP000036681">
    <property type="component" value="Unplaced"/>
</dbReference>
<dbReference type="CDD" id="cd18186">
    <property type="entry name" value="BTB_POZ_ZBTB_KLHL-like"/>
    <property type="match status" value="1"/>
</dbReference>
<keyword evidence="4" id="KW-1185">Reference proteome</keyword>
<dbReference type="Pfam" id="PF00651">
    <property type="entry name" value="BTB"/>
    <property type="match status" value="2"/>
</dbReference>
<evidence type="ECO:0000313" key="4">
    <source>
        <dbReference type="Proteomes" id="UP000036681"/>
    </source>
</evidence>
<feature type="compositionally biased region" description="Polar residues" evidence="1">
    <location>
        <begin position="1"/>
        <end position="11"/>
    </location>
</feature>
<dbReference type="Gene3D" id="3.30.710.10">
    <property type="entry name" value="Potassium Channel Kv1.1, Chain A"/>
    <property type="match status" value="2"/>
</dbReference>
<evidence type="ECO:0000259" key="3">
    <source>
        <dbReference type="PROSITE" id="PS50144"/>
    </source>
</evidence>
<dbReference type="Gene3D" id="2.60.210.10">
    <property type="entry name" value="Apoptosis, Tumor Necrosis Factor Receptor Associated Protein 2, Chain A"/>
    <property type="match status" value="1"/>
</dbReference>
<name>A0A0M3ICW8_ASCLU</name>
<dbReference type="WBParaSite" id="ALUE_0001578601-mRNA-1">
    <property type="protein sequence ID" value="ALUE_0001578601-mRNA-1"/>
    <property type="gene ID" value="ALUE_0001578601"/>
</dbReference>
<dbReference type="GO" id="GO:0030163">
    <property type="term" value="P:protein catabolic process"/>
    <property type="evidence" value="ECO:0007669"/>
    <property type="project" value="UniProtKB-ARBA"/>
</dbReference>
<dbReference type="SUPFAM" id="SSF54695">
    <property type="entry name" value="POZ domain"/>
    <property type="match status" value="2"/>
</dbReference>
<protein>
    <submittedName>
        <fullName evidence="5">BTB domain-containing protein</fullName>
    </submittedName>
</protein>
<dbReference type="Pfam" id="PF22486">
    <property type="entry name" value="MATH_2"/>
    <property type="match status" value="1"/>
</dbReference>
<dbReference type="AlphaFoldDB" id="A0A0M3ICW8"/>
<evidence type="ECO:0000313" key="5">
    <source>
        <dbReference type="WBParaSite" id="ALUE_0001578601-mRNA-1"/>
    </source>
</evidence>
<reference evidence="5" key="1">
    <citation type="submission" date="2017-02" db="UniProtKB">
        <authorList>
            <consortium name="WormBaseParasite"/>
        </authorList>
    </citation>
    <scope>IDENTIFICATION</scope>
</reference>